<dbReference type="Pfam" id="PF20091">
    <property type="entry name" value="Abhydrolase_10"/>
    <property type="match status" value="1"/>
</dbReference>
<evidence type="ECO:0000313" key="5">
    <source>
        <dbReference type="Proteomes" id="UP001500503"/>
    </source>
</evidence>
<accession>A0ABP8PMG8</accession>
<proteinExistence type="predicted"/>
<feature type="signal peptide" evidence="2">
    <location>
        <begin position="1"/>
        <end position="34"/>
    </location>
</feature>
<evidence type="ECO:0000256" key="2">
    <source>
        <dbReference type="SAM" id="SignalP"/>
    </source>
</evidence>
<keyword evidence="2" id="KW-0732">Signal</keyword>
<feature type="chain" id="PRO_5045667255" evidence="2">
    <location>
        <begin position="35"/>
        <end position="515"/>
    </location>
</feature>
<dbReference type="InterPro" id="IPR045394">
    <property type="entry name" value="Abhydrolase_dom"/>
</dbReference>
<evidence type="ECO:0000259" key="3">
    <source>
        <dbReference type="Pfam" id="PF20091"/>
    </source>
</evidence>
<keyword evidence="5" id="KW-1185">Reference proteome</keyword>
<protein>
    <submittedName>
        <fullName evidence="4">Alpha/beta hydrolase domain-containing protein</fullName>
    </submittedName>
</protein>
<evidence type="ECO:0000313" key="4">
    <source>
        <dbReference type="EMBL" id="GAA4488369.1"/>
    </source>
</evidence>
<reference evidence="5" key="1">
    <citation type="journal article" date="2019" name="Int. J. Syst. Evol. Microbiol.">
        <title>The Global Catalogue of Microorganisms (GCM) 10K type strain sequencing project: providing services to taxonomists for standard genome sequencing and annotation.</title>
        <authorList>
            <consortium name="The Broad Institute Genomics Platform"/>
            <consortium name="The Broad Institute Genome Sequencing Center for Infectious Disease"/>
            <person name="Wu L."/>
            <person name="Ma J."/>
        </authorList>
    </citation>
    <scope>NUCLEOTIDE SEQUENCE [LARGE SCALE GENOMIC DNA]</scope>
    <source>
        <strain evidence="5">JCM 17933</strain>
    </source>
</reference>
<evidence type="ECO:0000256" key="1">
    <source>
        <dbReference type="SAM" id="MobiDB-lite"/>
    </source>
</evidence>
<comment type="caution">
    <text evidence="4">The sequence shown here is derived from an EMBL/GenBank/DDBJ whole genome shotgun (WGS) entry which is preliminary data.</text>
</comment>
<keyword evidence="4" id="KW-0378">Hydrolase</keyword>
<dbReference type="GO" id="GO:0016787">
    <property type="term" value="F:hydrolase activity"/>
    <property type="evidence" value="ECO:0007669"/>
    <property type="project" value="UniProtKB-KW"/>
</dbReference>
<feature type="domain" description="Alpha/beta hydrolase" evidence="3">
    <location>
        <begin position="60"/>
        <end position="504"/>
    </location>
</feature>
<sequence length="515" mass="54839">MAALGTRRRRRTLIAPMAVALVAGLAAAPTTASAAPAGVPHAPAGTPPTTSPGAGPAKITGPVPSAAKPGDPSHDYVFYSTPYDLKKAGYEEQEFFISGTATRYNPNPTADEQKQPATAIGTAPYTTRIVVRRPVRPSKSAGTAVVDWQNVTAGHDIDTEWGTSGDYFVRHGWTWIGASVQHVGVNGATSGATANLGLRQWSPKRYGALDVTAGGTVLDDSQSFDIFTQIAELAKGRGRQNPLADLGISEVYAGGASQSGRYLGIYYNTVQPLRHVYDGFLFALSDSSLPPRDGVGTKAMRVFTENDIYRGSGVPSQTVPDTSTLRTWEIAGASHVPAYATGTDAGDFRTTLGAIQDREFGPAPPTDCTNPGPSQVESWTVFHAAYDALDRWVRDDVAPRTAQPLAIIDPGPPANLARDANGIALGGIRLPDVEVPVGLNDGINSPASLDNPLSSFCVLYGTHRDFTAAQLGTLYYSDSDYRRQVDDDVRLLEDQHFVLPEDGHVFTDAARHRHV</sequence>
<feature type="compositionally biased region" description="Low complexity" evidence="1">
    <location>
        <begin position="33"/>
        <end position="44"/>
    </location>
</feature>
<dbReference type="PROSITE" id="PS51318">
    <property type="entry name" value="TAT"/>
    <property type="match status" value="1"/>
</dbReference>
<organism evidence="4 5">
    <name type="scientific">Actinoallomurus oryzae</name>
    <dbReference type="NCBI Taxonomy" id="502180"/>
    <lineage>
        <taxon>Bacteria</taxon>
        <taxon>Bacillati</taxon>
        <taxon>Actinomycetota</taxon>
        <taxon>Actinomycetes</taxon>
        <taxon>Streptosporangiales</taxon>
        <taxon>Thermomonosporaceae</taxon>
        <taxon>Actinoallomurus</taxon>
    </lineage>
</organism>
<dbReference type="EMBL" id="BAABHF010000013">
    <property type="protein sequence ID" value="GAA4488369.1"/>
    <property type="molecule type" value="Genomic_DNA"/>
</dbReference>
<name>A0ABP8PMG8_9ACTN</name>
<dbReference type="Proteomes" id="UP001500503">
    <property type="component" value="Unassembled WGS sequence"/>
</dbReference>
<dbReference type="InterPro" id="IPR006311">
    <property type="entry name" value="TAT_signal"/>
</dbReference>
<feature type="region of interest" description="Disordered" evidence="1">
    <location>
        <begin position="33"/>
        <end position="71"/>
    </location>
</feature>
<dbReference type="RefSeq" id="WP_345459823.1">
    <property type="nucleotide sequence ID" value="NZ_BAABHF010000013.1"/>
</dbReference>
<gene>
    <name evidence="4" type="ORF">GCM10023191_017650</name>
</gene>